<name>A0ABT9R3X4_9ACTN</name>
<evidence type="ECO:0000313" key="3">
    <source>
        <dbReference type="Proteomes" id="UP001230426"/>
    </source>
</evidence>
<sequence>MGFVRVVVPSELWMMLLGAVLALLLVGWLIRLDLARRALRRKAAGVLPEGGADHEARENGAPWPVHAYQVSTVDAGGRESEVQEWALPWPQVRGWAEEISKRPDIREAWVTYDDPAARMTTAWTWAGGRQTGKTALPWNWKGKLRTRR</sequence>
<keyword evidence="1" id="KW-1133">Transmembrane helix</keyword>
<dbReference type="RefSeq" id="WP_306861232.1">
    <property type="nucleotide sequence ID" value="NZ_JAUSRB010000002.1"/>
</dbReference>
<accession>A0ABT9R3X4</accession>
<comment type="caution">
    <text evidence="2">The sequence shown here is derived from an EMBL/GenBank/DDBJ whole genome shotgun (WGS) entry which is preliminary data.</text>
</comment>
<evidence type="ECO:0000256" key="1">
    <source>
        <dbReference type="SAM" id="Phobius"/>
    </source>
</evidence>
<keyword evidence="1" id="KW-0472">Membrane</keyword>
<organism evidence="2 3">
    <name type="scientific">Streptosporangium brasiliense</name>
    <dbReference type="NCBI Taxonomy" id="47480"/>
    <lineage>
        <taxon>Bacteria</taxon>
        <taxon>Bacillati</taxon>
        <taxon>Actinomycetota</taxon>
        <taxon>Actinomycetes</taxon>
        <taxon>Streptosporangiales</taxon>
        <taxon>Streptosporangiaceae</taxon>
        <taxon>Streptosporangium</taxon>
    </lineage>
</organism>
<proteinExistence type="predicted"/>
<reference evidence="2 3" key="1">
    <citation type="submission" date="2023-07" db="EMBL/GenBank/DDBJ databases">
        <title>Sequencing the genomes of 1000 actinobacteria strains.</title>
        <authorList>
            <person name="Klenk H.-P."/>
        </authorList>
    </citation>
    <scope>NUCLEOTIDE SEQUENCE [LARGE SCALE GENOMIC DNA]</scope>
    <source>
        <strain evidence="2 3">DSM 44109</strain>
    </source>
</reference>
<protein>
    <recommendedName>
        <fullName evidence="4">DUF2550 domain-containing protein</fullName>
    </recommendedName>
</protein>
<evidence type="ECO:0000313" key="2">
    <source>
        <dbReference type="EMBL" id="MDP9863924.1"/>
    </source>
</evidence>
<keyword evidence="3" id="KW-1185">Reference proteome</keyword>
<keyword evidence="1" id="KW-0812">Transmembrane</keyword>
<evidence type="ECO:0008006" key="4">
    <source>
        <dbReference type="Google" id="ProtNLM"/>
    </source>
</evidence>
<dbReference type="Proteomes" id="UP001230426">
    <property type="component" value="Unassembled WGS sequence"/>
</dbReference>
<feature type="transmembrane region" description="Helical" evidence="1">
    <location>
        <begin position="12"/>
        <end position="32"/>
    </location>
</feature>
<dbReference type="EMBL" id="JAUSRB010000002">
    <property type="protein sequence ID" value="MDP9863924.1"/>
    <property type="molecule type" value="Genomic_DNA"/>
</dbReference>
<gene>
    <name evidence="2" type="ORF">J2S55_003190</name>
</gene>